<evidence type="ECO:0000313" key="2">
    <source>
        <dbReference type="Proteomes" id="UP000257109"/>
    </source>
</evidence>
<feature type="non-terminal residue" evidence="1">
    <location>
        <position position="1"/>
    </location>
</feature>
<sequence length="91" mass="10557">MGSLREIMKPLRHIELCVTIGKNPISHHFEIQIPSNQFPINIQYYPQAINYQYPQTSFLYCAPNIDIPLDRVGRVHPSFSKTTPTYLLGRQ</sequence>
<keyword evidence="2" id="KW-1185">Reference proteome</keyword>
<accession>A0A371ETD4</accession>
<protein>
    <submittedName>
        <fullName evidence="1">Uncharacterized protein</fullName>
    </submittedName>
</protein>
<dbReference type="AlphaFoldDB" id="A0A371ETD4"/>
<proteinExistence type="predicted"/>
<organism evidence="1 2">
    <name type="scientific">Mucuna pruriens</name>
    <name type="common">Velvet bean</name>
    <name type="synonym">Dolichos pruriens</name>
    <dbReference type="NCBI Taxonomy" id="157652"/>
    <lineage>
        <taxon>Eukaryota</taxon>
        <taxon>Viridiplantae</taxon>
        <taxon>Streptophyta</taxon>
        <taxon>Embryophyta</taxon>
        <taxon>Tracheophyta</taxon>
        <taxon>Spermatophyta</taxon>
        <taxon>Magnoliopsida</taxon>
        <taxon>eudicotyledons</taxon>
        <taxon>Gunneridae</taxon>
        <taxon>Pentapetalae</taxon>
        <taxon>rosids</taxon>
        <taxon>fabids</taxon>
        <taxon>Fabales</taxon>
        <taxon>Fabaceae</taxon>
        <taxon>Papilionoideae</taxon>
        <taxon>50 kb inversion clade</taxon>
        <taxon>NPAAA clade</taxon>
        <taxon>indigoferoid/millettioid clade</taxon>
        <taxon>Phaseoleae</taxon>
        <taxon>Mucuna</taxon>
    </lineage>
</organism>
<evidence type="ECO:0000313" key="1">
    <source>
        <dbReference type="EMBL" id="RDX69302.1"/>
    </source>
</evidence>
<comment type="caution">
    <text evidence="1">The sequence shown here is derived from an EMBL/GenBank/DDBJ whole genome shotgun (WGS) entry which is preliminary data.</text>
</comment>
<name>A0A371ETD4_MUCPR</name>
<dbReference type="EMBL" id="QJKJ01012168">
    <property type="protein sequence ID" value="RDX69302.1"/>
    <property type="molecule type" value="Genomic_DNA"/>
</dbReference>
<dbReference type="Proteomes" id="UP000257109">
    <property type="component" value="Unassembled WGS sequence"/>
</dbReference>
<gene>
    <name evidence="1" type="ORF">CR513_51604</name>
</gene>
<reference evidence="1" key="1">
    <citation type="submission" date="2018-05" db="EMBL/GenBank/DDBJ databases">
        <title>Draft genome of Mucuna pruriens seed.</title>
        <authorList>
            <person name="Nnadi N.E."/>
            <person name="Vos R."/>
            <person name="Hasami M.H."/>
            <person name="Devisetty U.K."/>
            <person name="Aguiy J.C."/>
        </authorList>
    </citation>
    <scope>NUCLEOTIDE SEQUENCE [LARGE SCALE GENOMIC DNA]</scope>
    <source>
        <strain evidence="1">JCA_2017</strain>
    </source>
</reference>